<organism evidence="2 3">
    <name type="scientific">Acaromyces ingoldii</name>
    <dbReference type="NCBI Taxonomy" id="215250"/>
    <lineage>
        <taxon>Eukaryota</taxon>
        <taxon>Fungi</taxon>
        <taxon>Dikarya</taxon>
        <taxon>Basidiomycota</taxon>
        <taxon>Ustilaginomycotina</taxon>
        <taxon>Exobasidiomycetes</taxon>
        <taxon>Exobasidiales</taxon>
        <taxon>Cryptobasidiaceae</taxon>
        <taxon>Acaromyces</taxon>
    </lineage>
</organism>
<reference evidence="2" key="1">
    <citation type="journal article" date="2018" name="Mol. Biol. Evol.">
        <title>Broad Genomic Sampling Reveals a Smut Pathogenic Ancestry of the Fungal Clade Ustilaginomycotina.</title>
        <authorList>
            <person name="Kijpornyongpan T."/>
            <person name="Mondo S.J."/>
            <person name="Barry K."/>
            <person name="Sandor L."/>
            <person name="Lee J."/>
            <person name="Lipzen A."/>
            <person name="Pangilinan J."/>
            <person name="LaButti K."/>
            <person name="Hainaut M."/>
            <person name="Henrissat B."/>
            <person name="Grigoriev I.V."/>
            <person name="Spatafora J.W."/>
            <person name="Aime M.C."/>
        </authorList>
    </citation>
    <scope>NUCLEOTIDE SEQUENCE [LARGE SCALE GENOMIC DNA]</scope>
    <source>
        <strain evidence="2">MCA 4198</strain>
    </source>
</reference>
<dbReference type="Gene3D" id="3.40.50.300">
    <property type="entry name" value="P-loop containing nucleotide triphosphate hydrolases"/>
    <property type="match status" value="1"/>
</dbReference>
<proteinExistence type="predicted"/>
<evidence type="ECO:0000313" key="3">
    <source>
        <dbReference type="Proteomes" id="UP000245768"/>
    </source>
</evidence>
<dbReference type="RefSeq" id="XP_025378293.1">
    <property type="nucleotide sequence ID" value="XM_025520869.1"/>
</dbReference>
<dbReference type="GeneID" id="37042785"/>
<dbReference type="PANTHER" id="PTHR10285">
    <property type="entry name" value="URIDINE KINASE"/>
    <property type="match status" value="1"/>
</dbReference>
<dbReference type="FunCoup" id="A0A316YTM2">
    <property type="interactions" value="373"/>
</dbReference>
<dbReference type="EMBL" id="KZ819635">
    <property type="protein sequence ID" value="PWN91095.1"/>
    <property type="molecule type" value="Genomic_DNA"/>
</dbReference>
<keyword evidence="3" id="KW-1185">Reference proteome</keyword>
<feature type="region of interest" description="Disordered" evidence="1">
    <location>
        <begin position="214"/>
        <end position="242"/>
    </location>
</feature>
<dbReference type="OrthoDB" id="347435at2759"/>
<dbReference type="AlphaFoldDB" id="A0A316YTM2"/>
<protein>
    <submittedName>
        <fullName evidence="2">P-loop containing nucleoside triphosphate hydrolase protein</fullName>
    </submittedName>
</protein>
<keyword evidence="2" id="KW-0378">Hydrolase</keyword>
<evidence type="ECO:0000313" key="2">
    <source>
        <dbReference type="EMBL" id="PWN91095.1"/>
    </source>
</evidence>
<dbReference type="InParanoid" id="A0A316YTM2"/>
<dbReference type="Proteomes" id="UP000245768">
    <property type="component" value="Unassembled WGS sequence"/>
</dbReference>
<dbReference type="InterPro" id="IPR027417">
    <property type="entry name" value="P-loop_NTPase"/>
</dbReference>
<name>A0A316YTM2_9BASI</name>
<dbReference type="GO" id="GO:0016787">
    <property type="term" value="F:hydrolase activity"/>
    <property type="evidence" value="ECO:0007669"/>
    <property type="project" value="UniProtKB-KW"/>
</dbReference>
<gene>
    <name evidence="2" type="ORF">FA10DRAFT_264982</name>
</gene>
<evidence type="ECO:0000256" key="1">
    <source>
        <dbReference type="SAM" id="MobiDB-lite"/>
    </source>
</evidence>
<accession>A0A316YTM2</accession>
<sequence length="311" mass="32911">MEAGEDMSAYKARLVASHIESLLAARAAGYSAVRRGESTGGKSTGGKSTGRPLFVGMQGPQGSGKTTTTAAVQQRLASRGRTSAVFSLDDLYLRHADLVAVAKAHPANALLQGRGQPGTHDVELGTSLLRSLARINDQADGNGSEGASKGDGSSVVHLPCFDKSLHAGQGDRAPSTTSVRAPLDVVIVEGWCMGFVARDPAELSRHYRQLLSTSSASASSSSPSSSSAPSLPSQSSSPSYTARHPLESLLEINERLRGYAEAWYGDIDAFVQLRPVRLDDVFAWRLEAERAMRAQGKGAMSDDEVHDFVAR</sequence>
<feature type="compositionally biased region" description="Low complexity" evidence="1">
    <location>
        <begin position="214"/>
        <end position="239"/>
    </location>
</feature>
<dbReference type="STRING" id="215250.A0A316YTM2"/>
<dbReference type="SUPFAM" id="SSF52540">
    <property type="entry name" value="P-loop containing nucleoside triphosphate hydrolases"/>
    <property type="match status" value="1"/>
</dbReference>